<dbReference type="PANTHER" id="PTHR14198">
    <property type="entry name" value="TRANSMEMBRANE 4 L6 FAMILY MEMBER 1-RELATED"/>
    <property type="match status" value="1"/>
</dbReference>
<evidence type="ECO:0000256" key="1">
    <source>
        <dbReference type="ARBA" id="ARBA00004141"/>
    </source>
</evidence>
<evidence type="ECO:0000256" key="4">
    <source>
        <dbReference type="ARBA" id="ARBA00022989"/>
    </source>
</evidence>
<proteinExistence type="inferred from homology"/>
<reference evidence="7" key="1">
    <citation type="submission" date="2021-01" db="EMBL/GenBank/DDBJ databases">
        <authorList>
            <person name="Zahm M."/>
            <person name="Roques C."/>
            <person name="Cabau C."/>
            <person name="Klopp C."/>
            <person name="Donnadieu C."/>
            <person name="Jouanno E."/>
            <person name="Lampietro C."/>
            <person name="Louis A."/>
            <person name="Herpin A."/>
            <person name="Echchiki A."/>
            <person name="Berthelot C."/>
            <person name="Parey E."/>
            <person name="Roest-Crollius H."/>
            <person name="Braasch I."/>
            <person name="Postlethwait J."/>
            <person name="Bobe J."/>
            <person name="Montfort J."/>
            <person name="Bouchez O."/>
            <person name="Begum T."/>
            <person name="Mejri S."/>
            <person name="Adams A."/>
            <person name="Chen W.-J."/>
            <person name="Guiguen Y."/>
        </authorList>
    </citation>
    <scope>NUCLEOTIDE SEQUENCE</scope>
    <source>
        <tissue evidence="7">Blood</tissue>
    </source>
</reference>
<dbReference type="Proteomes" id="UP000829720">
    <property type="component" value="Unassembled WGS sequence"/>
</dbReference>
<evidence type="ECO:0000256" key="3">
    <source>
        <dbReference type="ARBA" id="ARBA00022692"/>
    </source>
</evidence>
<gene>
    <name evidence="7" type="ORF">AGOR_G00127760</name>
</gene>
<evidence type="ECO:0000256" key="5">
    <source>
        <dbReference type="ARBA" id="ARBA00023136"/>
    </source>
</evidence>
<name>A0A8T3DHH4_9TELE</name>
<comment type="similarity">
    <text evidence="2">Belongs to the L6 tetraspanin family.</text>
</comment>
<evidence type="ECO:0000256" key="6">
    <source>
        <dbReference type="SAM" id="Phobius"/>
    </source>
</evidence>
<feature type="transmembrane region" description="Helical" evidence="6">
    <location>
        <begin position="59"/>
        <end position="79"/>
    </location>
</feature>
<keyword evidence="5 6" id="KW-0472">Membrane</keyword>
<dbReference type="GO" id="GO:0016020">
    <property type="term" value="C:membrane"/>
    <property type="evidence" value="ECO:0007669"/>
    <property type="project" value="UniProtKB-SubCell"/>
</dbReference>
<evidence type="ECO:0000313" key="7">
    <source>
        <dbReference type="EMBL" id="KAI1893835.1"/>
    </source>
</evidence>
<accession>A0A8T3DHH4</accession>
<evidence type="ECO:0000256" key="2">
    <source>
        <dbReference type="ARBA" id="ARBA00006193"/>
    </source>
</evidence>
<dbReference type="Pfam" id="PF05805">
    <property type="entry name" value="L6_membrane"/>
    <property type="match status" value="1"/>
</dbReference>
<comment type="subcellular location">
    <subcellularLocation>
        <location evidence="1">Membrane</location>
        <topology evidence="1">Multi-pass membrane protein</topology>
    </subcellularLocation>
</comment>
<feature type="transmembrane region" description="Helical" evidence="6">
    <location>
        <begin position="99"/>
        <end position="118"/>
    </location>
</feature>
<organism evidence="7 8">
    <name type="scientific">Albula goreensis</name>
    <dbReference type="NCBI Taxonomy" id="1534307"/>
    <lineage>
        <taxon>Eukaryota</taxon>
        <taxon>Metazoa</taxon>
        <taxon>Chordata</taxon>
        <taxon>Craniata</taxon>
        <taxon>Vertebrata</taxon>
        <taxon>Euteleostomi</taxon>
        <taxon>Actinopterygii</taxon>
        <taxon>Neopterygii</taxon>
        <taxon>Teleostei</taxon>
        <taxon>Albuliformes</taxon>
        <taxon>Albulidae</taxon>
        <taxon>Albula</taxon>
    </lineage>
</organism>
<comment type="caution">
    <text evidence="7">The sequence shown here is derived from an EMBL/GenBank/DDBJ whole genome shotgun (WGS) entry which is preliminary data.</text>
</comment>
<feature type="transmembrane region" description="Helical" evidence="6">
    <location>
        <begin position="139"/>
        <end position="158"/>
    </location>
</feature>
<evidence type="ECO:0000313" key="8">
    <source>
        <dbReference type="Proteomes" id="UP000829720"/>
    </source>
</evidence>
<keyword evidence="4 6" id="KW-1133">Transmembrane helix</keyword>
<dbReference type="AlphaFoldDB" id="A0A8T3DHH4"/>
<sequence>MAMRPMNKLGQFTPGDLWPWPAMARPGIKPPRATQRPDCDSVLWFQSGARMCVARCSRCIGLSLVPLAIVCMLANALLLFPNLQPGYLLEGNVTQEARWGTGLWASGFLVLVAAQGFVSSSSKTGCCGFRAEMLYQVGYSSVALTAAGICFCISNIGLSQGPLCLHNTTQGQIWGVPLKNKFIRDSFYLWEPEKWPSFCVEPQGVVLWNVVLFSLLG</sequence>
<dbReference type="InterPro" id="IPR008661">
    <property type="entry name" value="L6_membrane"/>
</dbReference>
<dbReference type="EMBL" id="JAERUA010000011">
    <property type="protein sequence ID" value="KAI1893835.1"/>
    <property type="molecule type" value="Genomic_DNA"/>
</dbReference>
<dbReference type="PANTHER" id="PTHR14198:SF22">
    <property type="entry name" value="TRANSMEMBRANE 4 L6 FAMILY MEMBER 19"/>
    <property type="match status" value="1"/>
</dbReference>
<protein>
    <recommendedName>
        <fullName evidence="9">Transmembrane 4 L6 family member 19</fullName>
    </recommendedName>
</protein>
<evidence type="ECO:0008006" key="9">
    <source>
        <dbReference type="Google" id="ProtNLM"/>
    </source>
</evidence>
<dbReference type="OrthoDB" id="9897613at2759"/>
<keyword evidence="3 6" id="KW-0812">Transmembrane</keyword>
<keyword evidence="8" id="KW-1185">Reference proteome</keyword>